<dbReference type="EMBL" id="MU859259">
    <property type="protein sequence ID" value="KAK3948528.1"/>
    <property type="molecule type" value="Genomic_DNA"/>
</dbReference>
<accession>A0AAN6SCW5</accession>
<evidence type="ECO:0000313" key="1">
    <source>
        <dbReference type="EMBL" id="KAK3948528.1"/>
    </source>
</evidence>
<dbReference type="AlphaFoldDB" id="A0AAN6SCW5"/>
<dbReference type="Proteomes" id="UP001303222">
    <property type="component" value="Unassembled WGS sequence"/>
</dbReference>
<evidence type="ECO:0000313" key="2">
    <source>
        <dbReference type="Proteomes" id="UP001303222"/>
    </source>
</evidence>
<gene>
    <name evidence="1" type="ORF">QBC32DRAFT_317736</name>
</gene>
<protein>
    <submittedName>
        <fullName evidence="1">Uncharacterized protein</fullName>
    </submittedName>
</protein>
<keyword evidence="2" id="KW-1185">Reference proteome</keyword>
<comment type="caution">
    <text evidence="1">The sequence shown here is derived from an EMBL/GenBank/DDBJ whole genome shotgun (WGS) entry which is preliminary data.</text>
</comment>
<reference evidence="1" key="2">
    <citation type="submission" date="2023-06" db="EMBL/GenBank/DDBJ databases">
        <authorList>
            <consortium name="Lawrence Berkeley National Laboratory"/>
            <person name="Mondo S.J."/>
            <person name="Hensen N."/>
            <person name="Bonometti L."/>
            <person name="Westerberg I."/>
            <person name="Brannstrom I.O."/>
            <person name="Guillou S."/>
            <person name="Cros-Aarteil S."/>
            <person name="Calhoun S."/>
            <person name="Haridas S."/>
            <person name="Kuo A."/>
            <person name="Pangilinan J."/>
            <person name="Riley R."/>
            <person name="Labutti K."/>
            <person name="Andreopoulos B."/>
            <person name="Lipzen A."/>
            <person name="Chen C."/>
            <person name="Yanf M."/>
            <person name="Daum C."/>
            <person name="Ng V."/>
            <person name="Clum A."/>
            <person name="Steindorff A."/>
            <person name="Ohm R."/>
            <person name="Martin F."/>
            <person name="Silar P."/>
            <person name="Natvig D."/>
            <person name="Lalanne C."/>
            <person name="Gautier V."/>
            <person name="Ament-Velasquez S.L."/>
            <person name="Kruys A."/>
            <person name="Hutchinson M.I."/>
            <person name="Powell A.J."/>
            <person name="Barry K."/>
            <person name="Miller A.N."/>
            <person name="Grigoriev I.V."/>
            <person name="Debuchy R."/>
            <person name="Gladieux P."/>
            <person name="Thoren M.H."/>
            <person name="Johannesson H."/>
        </authorList>
    </citation>
    <scope>NUCLEOTIDE SEQUENCE</scope>
    <source>
        <strain evidence="1">CBS 626.80</strain>
    </source>
</reference>
<reference evidence="1" key="1">
    <citation type="journal article" date="2023" name="Mol. Phylogenet. Evol.">
        <title>Genome-scale phylogeny and comparative genomics of the fungal order Sordariales.</title>
        <authorList>
            <person name="Hensen N."/>
            <person name="Bonometti L."/>
            <person name="Westerberg I."/>
            <person name="Brannstrom I.O."/>
            <person name="Guillou S."/>
            <person name="Cros-Aarteil S."/>
            <person name="Calhoun S."/>
            <person name="Haridas S."/>
            <person name="Kuo A."/>
            <person name="Mondo S."/>
            <person name="Pangilinan J."/>
            <person name="Riley R."/>
            <person name="LaButti K."/>
            <person name="Andreopoulos B."/>
            <person name="Lipzen A."/>
            <person name="Chen C."/>
            <person name="Yan M."/>
            <person name="Daum C."/>
            <person name="Ng V."/>
            <person name="Clum A."/>
            <person name="Steindorff A."/>
            <person name="Ohm R.A."/>
            <person name="Martin F."/>
            <person name="Silar P."/>
            <person name="Natvig D.O."/>
            <person name="Lalanne C."/>
            <person name="Gautier V."/>
            <person name="Ament-Velasquez S.L."/>
            <person name="Kruys A."/>
            <person name="Hutchinson M.I."/>
            <person name="Powell A.J."/>
            <person name="Barry K."/>
            <person name="Miller A.N."/>
            <person name="Grigoriev I.V."/>
            <person name="Debuchy R."/>
            <person name="Gladieux P."/>
            <person name="Hiltunen Thoren M."/>
            <person name="Johannesson H."/>
        </authorList>
    </citation>
    <scope>NUCLEOTIDE SEQUENCE</scope>
    <source>
        <strain evidence="1">CBS 626.80</strain>
    </source>
</reference>
<proteinExistence type="predicted"/>
<sequence length="85" mass="9657">MSTNALRPREVTVTFLCGHTLPRGSVYSTTTQIWPPSVARLPPPGDGAVLNVYRSSASLPCKSCRANRIWVWDRFRRVWVKNDKK</sequence>
<name>A0AAN6SCW5_9PEZI</name>
<organism evidence="1 2">
    <name type="scientific">Pseudoneurospora amorphoporcata</name>
    <dbReference type="NCBI Taxonomy" id="241081"/>
    <lineage>
        <taxon>Eukaryota</taxon>
        <taxon>Fungi</taxon>
        <taxon>Dikarya</taxon>
        <taxon>Ascomycota</taxon>
        <taxon>Pezizomycotina</taxon>
        <taxon>Sordariomycetes</taxon>
        <taxon>Sordariomycetidae</taxon>
        <taxon>Sordariales</taxon>
        <taxon>Sordariaceae</taxon>
        <taxon>Pseudoneurospora</taxon>
    </lineage>
</organism>